<dbReference type="RefSeq" id="WP_027885743.1">
    <property type="nucleotide sequence ID" value="NZ_BMWY01000004.1"/>
</dbReference>
<keyword evidence="2" id="KW-1185">Reference proteome</keyword>
<name>A0ABQ3BTR8_9FLAO</name>
<organism evidence="1 2">
    <name type="scientific">Mesonia mobilis</name>
    <dbReference type="NCBI Taxonomy" id="369791"/>
    <lineage>
        <taxon>Bacteria</taxon>
        <taxon>Pseudomonadati</taxon>
        <taxon>Bacteroidota</taxon>
        <taxon>Flavobacteriia</taxon>
        <taxon>Flavobacteriales</taxon>
        <taxon>Flavobacteriaceae</taxon>
        <taxon>Mesonia</taxon>
    </lineage>
</organism>
<proteinExistence type="predicted"/>
<comment type="caution">
    <text evidence="1">The sequence shown here is derived from an EMBL/GenBank/DDBJ whole genome shotgun (WGS) entry which is preliminary data.</text>
</comment>
<dbReference type="EMBL" id="BMWY01000004">
    <property type="protein sequence ID" value="GGZ56457.1"/>
    <property type="molecule type" value="Genomic_DNA"/>
</dbReference>
<protein>
    <recommendedName>
        <fullName evidence="3">RteC protein</fullName>
    </recommendedName>
</protein>
<evidence type="ECO:0000313" key="2">
    <source>
        <dbReference type="Proteomes" id="UP000615593"/>
    </source>
</evidence>
<dbReference type="GeneID" id="94369420"/>
<evidence type="ECO:0008006" key="3">
    <source>
        <dbReference type="Google" id="ProtNLM"/>
    </source>
</evidence>
<evidence type="ECO:0000313" key="1">
    <source>
        <dbReference type="EMBL" id="GGZ56457.1"/>
    </source>
</evidence>
<reference evidence="2" key="1">
    <citation type="journal article" date="2019" name="Int. J. Syst. Evol. Microbiol.">
        <title>The Global Catalogue of Microorganisms (GCM) 10K type strain sequencing project: providing services to taxonomists for standard genome sequencing and annotation.</title>
        <authorList>
            <consortium name="The Broad Institute Genomics Platform"/>
            <consortium name="The Broad Institute Genome Sequencing Center for Infectious Disease"/>
            <person name="Wu L."/>
            <person name="Ma J."/>
        </authorList>
    </citation>
    <scope>NUCLEOTIDE SEQUENCE [LARGE SCALE GENOMIC DNA]</scope>
    <source>
        <strain evidence="2">KCTC 12708</strain>
    </source>
</reference>
<accession>A0ABQ3BTR8</accession>
<gene>
    <name evidence="1" type="ORF">GCM10008088_17540</name>
</gene>
<dbReference type="Proteomes" id="UP000615593">
    <property type="component" value="Unassembled WGS sequence"/>
</dbReference>
<sequence>MNTSYIEFYHFFSKEAFCKLQKYFFAYDETSFTQKLEEPLDNPKIVYKSVDPFSGEENYEELRFEEDFVYKEITKLADKQFLKFKAEINNKGIYETKTLSDFAKAYISKKREYSTEIGLAEYLPVKLIASLQLQLEKLEEYIEQYIENPDPNFKQKISFNWSSSEVLLFFHLLRKNKIIDWIEDRDLGRILEYSCNYLTDKEYSPIRNARKILGGFRRGERIPDKPLEKIKDDLSNENFFSLED</sequence>